<reference evidence="1" key="1">
    <citation type="submission" date="2021-02" db="EMBL/GenBank/DDBJ databases">
        <title>Genome sequence Cadophora malorum strain M34.</title>
        <authorList>
            <person name="Stefanovic E."/>
            <person name="Vu D."/>
            <person name="Scully C."/>
            <person name="Dijksterhuis J."/>
            <person name="Roader J."/>
            <person name="Houbraken J."/>
        </authorList>
    </citation>
    <scope>NUCLEOTIDE SEQUENCE</scope>
    <source>
        <strain evidence="1">M34</strain>
    </source>
</reference>
<gene>
    <name evidence="1" type="ORF">IFR04_009386</name>
</gene>
<organism evidence="1 2">
    <name type="scientific">Cadophora malorum</name>
    <dbReference type="NCBI Taxonomy" id="108018"/>
    <lineage>
        <taxon>Eukaryota</taxon>
        <taxon>Fungi</taxon>
        <taxon>Dikarya</taxon>
        <taxon>Ascomycota</taxon>
        <taxon>Pezizomycotina</taxon>
        <taxon>Leotiomycetes</taxon>
        <taxon>Helotiales</taxon>
        <taxon>Ploettnerulaceae</taxon>
        <taxon>Cadophora</taxon>
    </lineage>
</organism>
<dbReference type="AlphaFoldDB" id="A0A8H7TET3"/>
<dbReference type="Proteomes" id="UP000664132">
    <property type="component" value="Unassembled WGS sequence"/>
</dbReference>
<accession>A0A8H7TET3</accession>
<protein>
    <submittedName>
        <fullName evidence="1">Uncharacterized protein</fullName>
    </submittedName>
</protein>
<sequence length="94" mass="10153">MNVVRLLGPVPSDFSLGTAGAGLGTGLAAGFWVTNPKLGYLYEGFQTGDKEAGFFAVMTGEGKKWVYGQTARVYGRELKDVKKEDKEGCDRVWG</sequence>
<name>A0A8H7TET3_9HELO</name>
<comment type="caution">
    <text evidence="1">The sequence shown here is derived from an EMBL/GenBank/DDBJ whole genome shotgun (WGS) entry which is preliminary data.</text>
</comment>
<evidence type="ECO:0000313" key="1">
    <source>
        <dbReference type="EMBL" id="KAG4417503.1"/>
    </source>
</evidence>
<evidence type="ECO:0000313" key="2">
    <source>
        <dbReference type="Proteomes" id="UP000664132"/>
    </source>
</evidence>
<dbReference type="EMBL" id="JAFJYH010000153">
    <property type="protein sequence ID" value="KAG4417503.1"/>
    <property type="molecule type" value="Genomic_DNA"/>
</dbReference>
<proteinExistence type="predicted"/>
<keyword evidence="2" id="KW-1185">Reference proteome</keyword>